<keyword evidence="3" id="KW-0489">Methyltransferase</keyword>
<gene>
    <name evidence="7" type="ORF">S01H1_52449</name>
</gene>
<dbReference type="Pfam" id="PF00590">
    <property type="entry name" value="TP_methylase"/>
    <property type="match status" value="1"/>
</dbReference>
<dbReference type="SUPFAM" id="SSF53790">
    <property type="entry name" value="Tetrapyrrole methylase"/>
    <property type="match status" value="1"/>
</dbReference>
<keyword evidence="5" id="KW-0949">S-adenosyl-L-methionine</keyword>
<dbReference type="InterPro" id="IPR000878">
    <property type="entry name" value="4pyrrol_Mease"/>
</dbReference>
<dbReference type="InterPro" id="IPR014776">
    <property type="entry name" value="4pyrrole_Mease_sub2"/>
</dbReference>
<dbReference type="UniPathway" id="UPA00559"/>
<dbReference type="PANTHER" id="PTHR10882">
    <property type="entry name" value="DIPHTHINE SYNTHASE"/>
    <property type="match status" value="1"/>
</dbReference>
<dbReference type="PANTHER" id="PTHR10882:SF0">
    <property type="entry name" value="DIPHTHINE METHYL ESTER SYNTHASE"/>
    <property type="match status" value="1"/>
</dbReference>
<comment type="caution">
    <text evidence="7">The sequence shown here is derived from an EMBL/GenBank/DDBJ whole genome shotgun (WGS) entry which is preliminary data.</text>
</comment>
<comment type="similarity">
    <text evidence="2">Belongs to the diphthine synthase family.</text>
</comment>
<dbReference type="NCBIfam" id="TIGR00522">
    <property type="entry name" value="dph5"/>
    <property type="match status" value="1"/>
</dbReference>
<dbReference type="AlphaFoldDB" id="X0VYR7"/>
<dbReference type="GO" id="GO:0017183">
    <property type="term" value="P:protein histidyl modification to diphthamide"/>
    <property type="evidence" value="ECO:0007669"/>
    <property type="project" value="UniProtKB-UniPathway"/>
</dbReference>
<organism evidence="7">
    <name type="scientific">marine sediment metagenome</name>
    <dbReference type="NCBI Taxonomy" id="412755"/>
    <lineage>
        <taxon>unclassified sequences</taxon>
        <taxon>metagenomes</taxon>
        <taxon>ecological metagenomes</taxon>
    </lineage>
</organism>
<name>X0VYR7_9ZZZZ</name>
<dbReference type="EMBL" id="BARS01033900">
    <property type="protein sequence ID" value="GAG16247.1"/>
    <property type="molecule type" value="Genomic_DNA"/>
</dbReference>
<keyword evidence="4" id="KW-0808">Transferase</keyword>
<evidence type="ECO:0000256" key="4">
    <source>
        <dbReference type="ARBA" id="ARBA00022679"/>
    </source>
</evidence>
<evidence type="ECO:0000256" key="5">
    <source>
        <dbReference type="ARBA" id="ARBA00022691"/>
    </source>
</evidence>
<dbReference type="GO" id="GO:0032259">
    <property type="term" value="P:methylation"/>
    <property type="evidence" value="ECO:0007669"/>
    <property type="project" value="UniProtKB-KW"/>
</dbReference>
<evidence type="ECO:0000313" key="7">
    <source>
        <dbReference type="EMBL" id="GAG16247.1"/>
    </source>
</evidence>
<evidence type="ECO:0000256" key="3">
    <source>
        <dbReference type="ARBA" id="ARBA00022603"/>
    </source>
</evidence>
<reference evidence="7" key="1">
    <citation type="journal article" date="2014" name="Front. Microbiol.">
        <title>High frequency of phylogenetically diverse reductive dehalogenase-homologous genes in deep subseafloor sedimentary metagenomes.</title>
        <authorList>
            <person name="Kawai M."/>
            <person name="Futagami T."/>
            <person name="Toyoda A."/>
            <person name="Takaki Y."/>
            <person name="Nishi S."/>
            <person name="Hori S."/>
            <person name="Arai W."/>
            <person name="Tsubouchi T."/>
            <person name="Morono Y."/>
            <person name="Uchiyama I."/>
            <person name="Ito T."/>
            <person name="Fujiyama A."/>
            <person name="Inagaki F."/>
            <person name="Takami H."/>
        </authorList>
    </citation>
    <scope>NUCLEOTIDE SEQUENCE</scope>
    <source>
        <strain evidence="7">Expedition CK06-06</strain>
    </source>
</reference>
<dbReference type="InterPro" id="IPR035996">
    <property type="entry name" value="4pyrrol_Methylase_sf"/>
</dbReference>
<dbReference type="InterPro" id="IPR004551">
    <property type="entry name" value="Dphthn_synthase"/>
</dbReference>
<dbReference type="InterPro" id="IPR014777">
    <property type="entry name" value="4pyrrole_Mease_sub1"/>
</dbReference>
<dbReference type="GO" id="GO:0004164">
    <property type="term" value="F:diphthine synthase activity"/>
    <property type="evidence" value="ECO:0007669"/>
    <property type="project" value="InterPro"/>
</dbReference>
<comment type="pathway">
    <text evidence="1">Protein modification; peptidyl-diphthamide biosynthesis.</text>
</comment>
<evidence type="ECO:0000256" key="1">
    <source>
        <dbReference type="ARBA" id="ARBA00005156"/>
    </source>
</evidence>
<feature type="domain" description="Tetrapyrrole methylase" evidence="6">
    <location>
        <begin position="4"/>
        <end position="165"/>
    </location>
</feature>
<evidence type="ECO:0000259" key="6">
    <source>
        <dbReference type="Pfam" id="PF00590"/>
    </source>
</evidence>
<dbReference type="CDD" id="cd11647">
    <property type="entry name" value="DHP5_DphB"/>
    <property type="match status" value="1"/>
</dbReference>
<accession>X0VYR7</accession>
<protein>
    <recommendedName>
        <fullName evidence="6">Tetrapyrrole methylase domain-containing protein</fullName>
    </recommendedName>
</protein>
<sequence>PDLEENINILLASAQEKDIALLVPGDPMVATTHLAIILKAEELGIKTKIIHSSSIYSAIAEVGLQIYKFGRTASLPFSEPGYFPTTPYHILKENLNLGLHTLFLLDVKAKEGRFMTVPEAIESLWQIGKKVEGKKRIFTAKTPCLGIARLGSLNPKIKFGKAADLLKINFGKPPHSLIVPGKLHFLETEALERFK</sequence>
<proteinExistence type="inferred from homology"/>
<dbReference type="Gene3D" id="3.40.1010.10">
    <property type="entry name" value="Cobalt-precorrin-4 Transmethylase, Domain 1"/>
    <property type="match status" value="1"/>
</dbReference>
<dbReference type="Gene3D" id="3.30.950.10">
    <property type="entry name" value="Methyltransferase, Cobalt-precorrin-4 Transmethylase, Domain 2"/>
    <property type="match status" value="1"/>
</dbReference>
<evidence type="ECO:0000256" key="2">
    <source>
        <dbReference type="ARBA" id="ARBA00006729"/>
    </source>
</evidence>
<feature type="non-terminal residue" evidence="7">
    <location>
        <position position="1"/>
    </location>
</feature>